<dbReference type="InterPro" id="IPR025691">
    <property type="entry name" value="GspL_pp_dom"/>
</dbReference>
<keyword evidence="4" id="KW-1003">Cell membrane</keyword>
<dbReference type="CDD" id="cd24017">
    <property type="entry name" value="ASKHA_T2SSL_N"/>
    <property type="match status" value="1"/>
</dbReference>
<name>A0A975D952_9GAMM</name>
<gene>
    <name evidence="13" type="primary">gspL</name>
    <name evidence="13" type="ORF">J1N51_08830</name>
</gene>
<evidence type="ECO:0000259" key="11">
    <source>
        <dbReference type="Pfam" id="PF05134"/>
    </source>
</evidence>
<dbReference type="RefSeq" id="WP_208830483.1">
    <property type="nucleotide sequence ID" value="NZ_CP072110.1"/>
</dbReference>
<evidence type="ECO:0000256" key="8">
    <source>
        <dbReference type="ARBA" id="ARBA00022989"/>
    </source>
</evidence>
<keyword evidence="14" id="KW-1185">Reference proteome</keyword>
<sequence>MSSQTNKPIQWLVWSDVNNEVIVAGEISGQSELSSITQYATGRQVTVIANSADVRLIKHHLELKPNRQLLKALPFMLEDELAEDIEKLHFTVEETGFDSDQNKHFVNLAIISKQVLASWLDVLVEANINTAKVVPEVLCLPYDTSAPEQDKESEHASSVIQMMALADGFLFRESDWQGCFVESDWLSLYLQKCQDTEFRTCTPVPEALQQLIAQDDRNVTVINEEPELPMLVLAKGAHRQKSNLLQGEFAPKKQVSQAWRLWRPVVYLGGLLLVISFVLKIANWQQKQHQLDIAKQELGEAYKAAFPNEKLRINLLRRQLQNKVKGLASGDSQGQFSFLPIMEELTPIIAKYQTVTLDNIRFDSKRDELRLEIVAPSFQEFERFRVALKDLGYELKQGAVKNEGDVVSGSLSLQENK</sequence>
<keyword evidence="3 10" id="KW-0813">Transport</keyword>
<dbReference type="PIRSF" id="PIRSF015761">
    <property type="entry name" value="Protein_L"/>
    <property type="match status" value="1"/>
</dbReference>
<evidence type="ECO:0000256" key="1">
    <source>
        <dbReference type="ARBA" id="ARBA00004377"/>
    </source>
</evidence>
<dbReference type="GO" id="GO:0015627">
    <property type="term" value="C:type II protein secretion system complex"/>
    <property type="evidence" value="ECO:0007669"/>
    <property type="project" value="InterPro"/>
</dbReference>
<dbReference type="InterPro" id="IPR043129">
    <property type="entry name" value="ATPase_NBD"/>
</dbReference>
<evidence type="ECO:0000256" key="9">
    <source>
        <dbReference type="ARBA" id="ARBA00023136"/>
    </source>
</evidence>
<dbReference type="GO" id="GO:0005886">
    <property type="term" value="C:plasma membrane"/>
    <property type="evidence" value="ECO:0007669"/>
    <property type="project" value="UniProtKB-SubCell"/>
</dbReference>
<dbReference type="KEGG" id="psym:J1N51_08830"/>
<evidence type="ECO:0000259" key="12">
    <source>
        <dbReference type="Pfam" id="PF12693"/>
    </source>
</evidence>
<dbReference type="AlphaFoldDB" id="A0A975D952"/>
<evidence type="ECO:0000256" key="5">
    <source>
        <dbReference type="ARBA" id="ARBA00022519"/>
    </source>
</evidence>
<dbReference type="InterPro" id="IPR024230">
    <property type="entry name" value="GspL_cyto_dom"/>
</dbReference>
<dbReference type="SUPFAM" id="SSF53067">
    <property type="entry name" value="Actin-like ATPase domain"/>
    <property type="match status" value="2"/>
</dbReference>
<dbReference type="Proteomes" id="UP000682739">
    <property type="component" value="Chromosome"/>
</dbReference>
<dbReference type="InterPro" id="IPR007812">
    <property type="entry name" value="T2SS_protein-GspL"/>
</dbReference>
<feature type="domain" description="GspL periplasmic" evidence="12">
    <location>
        <begin position="257"/>
        <end position="416"/>
    </location>
</feature>
<keyword evidence="7 10" id="KW-0653">Protein transport</keyword>
<evidence type="ECO:0000256" key="4">
    <source>
        <dbReference type="ARBA" id="ARBA00022475"/>
    </source>
</evidence>
<evidence type="ECO:0000256" key="6">
    <source>
        <dbReference type="ARBA" id="ARBA00022692"/>
    </source>
</evidence>
<evidence type="ECO:0000313" key="13">
    <source>
        <dbReference type="EMBL" id="QTH62870.1"/>
    </source>
</evidence>
<reference evidence="13" key="1">
    <citation type="submission" date="2021-03" db="EMBL/GenBank/DDBJ databases">
        <title>Description of Psychrosphaera ytuae sp. nov. isolated from deep sea sediment of South China Sea.</title>
        <authorList>
            <person name="Zhang J."/>
            <person name="Xu X.-D."/>
        </authorList>
    </citation>
    <scope>NUCLEOTIDE SEQUENCE</scope>
    <source>
        <strain evidence="13">MTZ26</strain>
    </source>
</reference>
<evidence type="ECO:0000256" key="2">
    <source>
        <dbReference type="ARBA" id="ARBA00005318"/>
    </source>
</evidence>
<feature type="domain" description="GspL cytoplasmic actin-ATPase-like" evidence="11">
    <location>
        <begin position="2"/>
        <end position="252"/>
    </location>
</feature>
<dbReference type="Pfam" id="PF05134">
    <property type="entry name" value="T2SSL"/>
    <property type="match status" value="1"/>
</dbReference>
<keyword evidence="8" id="KW-1133">Transmembrane helix</keyword>
<evidence type="ECO:0000256" key="3">
    <source>
        <dbReference type="ARBA" id="ARBA00022448"/>
    </source>
</evidence>
<comment type="similarity">
    <text evidence="2 10">Belongs to the GSP L family.</text>
</comment>
<keyword evidence="5" id="KW-0997">Cell inner membrane</keyword>
<dbReference type="Pfam" id="PF12693">
    <property type="entry name" value="GspL_C"/>
    <property type="match status" value="1"/>
</dbReference>
<comment type="subcellular location">
    <subcellularLocation>
        <location evidence="1">Cell inner membrane</location>
        <topology evidence="1">Single-pass membrane protein</topology>
    </subcellularLocation>
</comment>
<dbReference type="Gene3D" id="3.30.420.370">
    <property type="match status" value="1"/>
</dbReference>
<dbReference type="GO" id="GO:0015628">
    <property type="term" value="P:protein secretion by the type II secretion system"/>
    <property type="evidence" value="ECO:0007669"/>
    <property type="project" value="InterPro"/>
</dbReference>
<keyword evidence="9" id="KW-0472">Membrane</keyword>
<proteinExistence type="inferred from homology"/>
<comment type="function">
    <text evidence="10">Inner membrane component of the type II secretion system required for the energy-dependent secretion of extracellular factors such as proteases and toxins from the periplasm.</text>
</comment>
<keyword evidence="6" id="KW-0812">Transmembrane</keyword>
<dbReference type="GO" id="GO:0009276">
    <property type="term" value="C:Gram-negative-bacterium-type cell wall"/>
    <property type="evidence" value="ECO:0007669"/>
    <property type="project" value="InterPro"/>
</dbReference>
<dbReference type="Gene3D" id="3.30.1360.100">
    <property type="entry name" value="General secretion pathway protein M, EpsM"/>
    <property type="match status" value="1"/>
</dbReference>
<organism evidence="13 14">
    <name type="scientific">Psychrosphaera ytuae</name>
    <dbReference type="NCBI Taxonomy" id="2820710"/>
    <lineage>
        <taxon>Bacteria</taxon>
        <taxon>Pseudomonadati</taxon>
        <taxon>Pseudomonadota</taxon>
        <taxon>Gammaproteobacteria</taxon>
        <taxon>Alteromonadales</taxon>
        <taxon>Pseudoalteromonadaceae</taxon>
        <taxon>Psychrosphaera</taxon>
    </lineage>
</organism>
<protein>
    <recommendedName>
        <fullName evidence="10">Type II secretion system protein L</fullName>
        <shortName evidence="10">T2SS protein L</shortName>
    </recommendedName>
</protein>
<dbReference type="Gene3D" id="3.30.420.380">
    <property type="match status" value="1"/>
</dbReference>
<accession>A0A975D952</accession>
<dbReference type="NCBIfam" id="TIGR01709">
    <property type="entry name" value="typeII_sec_gspL"/>
    <property type="match status" value="1"/>
</dbReference>
<evidence type="ECO:0000256" key="7">
    <source>
        <dbReference type="ARBA" id="ARBA00022927"/>
    </source>
</evidence>
<dbReference type="EMBL" id="CP072110">
    <property type="protein sequence ID" value="QTH62870.1"/>
    <property type="molecule type" value="Genomic_DNA"/>
</dbReference>
<evidence type="ECO:0000313" key="14">
    <source>
        <dbReference type="Proteomes" id="UP000682739"/>
    </source>
</evidence>
<evidence type="ECO:0000256" key="10">
    <source>
        <dbReference type="PIRNR" id="PIRNR015761"/>
    </source>
</evidence>